<evidence type="ECO:0000313" key="3">
    <source>
        <dbReference type="Proteomes" id="UP001204376"/>
    </source>
</evidence>
<keyword evidence="1" id="KW-1277">Toxin-antitoxin system</keyword>
<sequence length="96" mass="11398">MFTVKLLLKAEIDFSDACQWYENKQPGLGKRFYKAVNAKLDLNGKTPLHYNVRFSEKYRFALIDNFPYLISYRVDEDVKFVYIISIFHTSQNSEVF</sequence>
<dbReference type="Pfam" id="PF05016">
    <property type="entry name" value="ParE_toxin"/>
    <property type="match status" value="1"/>
</dbReference>
<evidence type="ECO:0000313" key="2">
    <source>
        <dbReference type="EMBL" id="MCQ6958507.1"/>
    </source>
</evidence>
<dbReference type="Gene3D" id="3.30.2310.20">
    <property type="entry name" value="RelE-like"/>
    <property type="match status" value="1"/>
</dbReference>
<dbReference type="RefSeq" id="WP_256538706.1">
    <property type="nucleotide sequence ID" value="NZ_JANHOH010000002.1"/>
</dbReference>
<dbReference type="InterPro" id="IPR007712">
    <property type="entry name" value="RelE/ParE_toxin"/>
</dbReference>
<dbReference type="Proteomes" id="UP001204376">
    <property type="component" value="Unassembled WGS sequence"/>
</dbReference>
<evidence type="ECO:0000256" key="1">
    <source>
        <dbReference type="ARBA" id="ARBA00022649"/>
    </source>
</evidence>
<comment type="caution">
    <text evidence="2">The sequence shown here is derived from an EMBL/GenBank/DDBJ whole genome shotgun (WGS) entry which is preliminary data.</text>
</comment>
<name>A0ABT1T1V0_9SPHI</name>
<gene>
    <name evidence="2" type="ORF">NPE20_11075</name>
</gene>
<accession>A0ABT1T1V0</accession>
<dbReference type="EMBL" id="JANHOH010000002">
    <property type="protein sequence ID" value="MCQ6958507.1"/>
    <property type="molecule type" value="Genomic_DNA"/>
</dbReference>
<keyword evidence="3" id="KW-1185">Reference proteome</keyword>
<proteinExistence type="predicted"/>
<dbReference type="InterPro" id="IPR035093">
    <property type="entry name" value="RelE/ParE_toxin_dom_sf"/>
</dbReference>
<organism evidence="2 3">
    <name type="scientific">Mucilaginibacter aquariorum</name>
    <dbReference type="NCBI Taxonomy" id="2967225"/>
    <lineage>
        <taxon>Bacteria</taxon>
        <taxon>Pseudomonadati</taxon>
        <taxon>Bacteroidota</taxon>
        <taxon>Sphingobacteriia</taxon>
        <taxon>Sphingobacteriales</taxon>
        <taxon>Sphingobacteriaceae</taxon>
        <taxon>Mucilaginibacter</taxon>
    </lineage>
</organism>
<protein>
    <submittedName>
        <fullName evidence="2">Type II toxin-antitoxin system RelE/ParE family toxin</fullName>
    </submittedName>
</protein>
<reference evidence="2 3" key="1">
    <citation type="submission" date="2022-07" db="EMBL/GenBank/DDBJ databases">
        <title>Mucilaginibacter sp. JC4.</title>
        <authorList>
            <person name="Le V."/>
            <person name="Ko S.-R."/>
            <person name="Ahn C.-Y."/>
            <person name="Oh H.-M."/>
        </authorList>
    </citation>
    <scope>NUCLEOTIDE SEQUENCE [LARGE SCALE GENOMIC DNA]</scope>
    <source>
        <strain evidence="2 3">JC4</strain>
    </source>
</reference>